<feature type="transmembrane region" description="Helical" evidence="9">
    <location>
        <begin position="274"/>
        <end position="303"/>
    </location>
</feature>
<evidence type="ECO:0000256" key="8">
    <source>
        <dbReference type="SAM" id="MobiDB-lite"/>
    </source>
</evidence>
<feature type="transmembrane region" description="Helical" evidence="9">
    <location>
        <begin position="12"/>
        <end position="32"/>
    </location>
</feature>
<feature type="transmembrane region" description="Helical" evidence="9">
    <location>
        <begin position="341"/>
        <end position="374"/>
    </location>
</feature>
<proteinExistence type="inferred from homology"/>
<evidence type="ECO:0000256" key="9">
    <source>
        <dbReference type="SAM" id="Phobius"/>
    </source>
</evidence>
<evidence type="ECO:0000256" key="5">
    <source>
        <dbReference type="ARBA" id="ARBA00022692"/>
    </source>
</evidence>
<feature type="transmembrane region" description="Helical" evidence="9">
    <location>
        <begin position="92"/>
        <end position="113"/>
    </location>
</feature>
<keyword evidence="4" id="KW-1003">Cell membrane</keyword>
<organism evidence="10 11">
    <name type="scientific">Amygdalobacter nucleatus</name>
    <dbReference type="NCBI Taxonomy" id="3029274"/>
    <lineage>
        <taxon>Bacteria</taxon>
        <taxon>Bacillati</taxon>
        <taxon>Bacillota</taxon>
        <taxon>Clostridia</taxon>
        <taxon>Eubacteriales</taxon>
        <taxon>Oscillospiraceae</taxon>
        <taxon>Amygdalobacter</taxon>
    </lineage>
</organism>
<dbReference type="GO" id="GO:0005886">
    <property type="term" value="C:plasma membrane"/>
    <property type="evidence" value="ECO:0007669"/>
    <property type="project" value="UniProtKB-SubCell"/>
</dbReference>
<comment type="caution">
    <text evidence="10">The sequence shown here is derived from an EMBL/GenBank/DDBJ whole genome shotgun (WGS) entry which is preliminary data.</text>
</comment>
<dbReference type="OrthoDB" id="9793390at2"/>
<dbReference type="PANTHER" id="PTHR21716:SF53">
    <property type="entry name" value="PERMEASE PERM-RELATED"/>
    <property type="match status" value="1"/>
</dbReference>
<dbReference type="InterPro" id="IPR002549">
    <property type="entry name" value="AI-2E-like"/>
</dbReference>
<dbReference type="Pfam" id="PF01594">
    <property type="entry name" value="AI-2E_transport"/>
    <property type="match status" value="1"/>
</dbReference>
<dbReference type="AlphaFoldDB" id="A0A133YH60"/>
<dbReference type="Proteomes" id="UP000070080">
    <property type="component" value="Unassembled WGS sequence"/>
</dbReference>
<dbReference type="PANTHER" id="PTHR21716">
    <property type="entry name" value="TRANSMEMBRANE PROTEIN"/>
    <property type="match status" value="1"/>
</dbReference>
<comment type="subcellular location">
    <subcellularLocation>
        <location evidence="1">Cell membrane</location>
        <topology evidence="1">Multi-pass membrane protein</topology>
    </subcellularLocation>
</comment>
<evidence type="ECO:0000256" key="4">
    <source>
        <dbReference type="ARBA" id="ARBA00022475"/>
    </source>
</evidence>
<feature type="compositionally biased region" description="Basic and acidic residues" evidence="8">
    <location>
        <begin position="445"/>
        <end position="456"/>
    </location>
</feature>
<accession>A0A133YH60</accession>
<evidence type="ECO:0000313" key="10">
    <source>
        <dbReference type="EMBL" id="KXB42528.1"/>
    </source>
</evidence>
<keyword evidence="3" id="KW-0813">Transport</keyword>
<feature type="transmembrane region" description="Helical" evidence="9">
    <location>
        <begin position="310"/>
        <end position="329"/>
    </location>
</feature>
<dbReference type="EMBL" id="LSCV01000002">
    <property type="protein sequence ID" value="KXB42528.1"/>
    <property type="molecule type" value="Genomic_DNA"/>
</dbReference>
<dbReference type="GO" id="GO:0055085">
    <property type="term" value="P:transmembrane transport"/>
    <property type="evidence" value="ECO:0007669"/>
    <property type="project" value="TreeGrafter"/>
</dbReference>
<feature type="region of interest" description="Disordered" evidence="8">
    <location>
        <begin position="428"/>
        <end position="456"/>
    </location>
</feature>
<evidence type="ECO:0000256" key="3">
    <source>
        <dbReference type="ARBA" id="ARBA00022448"/>
    </source>
</evidence>
<name>A0A133YH60_9FIRM</name>
<evidence type="ECO:0000256" key="7">
    <source>
        <dbReference type="ARBA" id="ARBA00023136"/>
    </source>
</evidence>
<feature type="transmembrane region" description="Helical" evidence="9">
    <location>
        <begin position="188"/>
        <end position="207"/>
    </location>
</feature>
<dbReference type="STRING" id="1497955.HMPREF1872_00211"/>
<evidence type="ECO:0000256" key="6">
    <source>
        <dbReference type="ARBA" id="ARBA00022989"/>
    </source>
</evidence>
<keyword evidence="7 9" id="KW-0472">Membrane</keyword>
<gene>
    <name evidence="10" type="ORF">HMPREF1872_00211</name>
</gene>
<evidence type="ECO:0008006" key="12">
    <source>
        <dbReference type="Google" id="ProtNLM"/>
    </source>
</evidence>
<evidence type="ECO:0000256" key="2">
    <source>
        <dbReference type="ARBA" id="ARBA00009773"/>
    </source>
</evidence>
<comment type="similarity">
    <text evidence="2">Belongs to the autoinducer-2 exporter (AI-2E) (TC 2.A.86) family.</text>
</comment>
<keyword evidence="6 9" id="KW-1133">Transmembrane helix</keyword>
<evidence type="ECO:0000256" key="1">
    <source>
        <dbReference type="ARBA" id="ARBA00004651"/>
    </source>
</evidence>
<reference evidence="11" key="1">
    <citation type="submission" date="2016-01" db="EMBL/GenBank/DDBJ databases">
        <authorList>
            <person name="Mitreva M."/>
            <person name="Pepin K.H."/>
            <person name="Mihindukulasuriya K.A."/>
            <person name="Fulton R."/>
            <person name="Fronick C."/>
            <person name="O'Laughlin M."/>
            <person name="Miner T."/>
            <person name="Herter B."/>
            <person name="Rosa B.A."/>
            <person name="Cordes M."/>
            <person name="Tomlinson C."/>
            <person name="Wollam A."/>
            <person name="Palsikar V.B."/>
            <person name="Mardis E.R."/>
            <person name="Wilson R.K."/>
        </authorList>
    </citation>
    <scope>NUCLEOTIDE SEQUENCE [LARGE SCALE GENOMIC DNA]</scope>
    <source>
        <strain evidence="11">KA00274</strain>
    </source>
</reference>
<keyword evidence="5 9" id="KW-0812">Transmembrane</keyword>
<sequence>MSGKGGLMEKKSFSMGDFVACVLVVGFIYWLSMNLNYVPAWLLCVSAKLLPLILGACLAFIINIPTSFIERHFFANKWGKYDTWRLRLKRPVSLLAALCFLGMLLYAFFALLLPELNATLLRLSSQIPLFVRNLSYKIQELGEKRPQLVEFARANNINIDELIEQFSLNYANLLKLAISRLSNVALDIISSTFIFVISLVFAVYIILGKEQLGRELTKLCYANFNEAKVDRFLKLMIFASKMFSRYIAATCLEASILGSLVFIAMCIFKVPYAVLVAVIVSTFALIPIFGAYISAGLGFVLILTVNYHKALLFLPLLLIIQQIEGNLIYPLVIGSQVGLPAVWVFLAVLVGGNFFGLPGLLVSVPIAAVLYVVIEKDSEKKARNKAINPDKLKSVVAFFKVEKDVDAVTQYKPEKSIWSKRLIMPNLPRMQKDKDVNNESNQKQFEGEKEEQSKDA</sequence>
<protein>
    <recommendedName>
        <fullName evidence="12">ATP synthase F0, A subunit</fullName>
    </recommendedName>
</protein>
<evidence type="ECO:0000313" key="11">
    <source>
        <dbReference type="Proteomes" id="UP000070080"/>
    </source>
</evidence>
<feature type="transmembrane region" description="Helical" evidence="9">
    <location>
        <begin position="246"/>
        <end position="268"/>
    </location>
</feature>
<feature type="transmembrane region" description="Helical" evidence="9">
    <location>
        <begin position="38"/>
        <end position="62"/>
    </location>
</feature>
<keyword evidence="11" id="KW-1185">Reference proteome</keyword>